<dbReference type="PANTHER" id="PTHR11261:SF3">
    <property type="entry name" value="RETINOL-BINDING PROTEIN 3"/>
    <property type="match status" value="1"/>
</dbReference>
<dbReference type="RefSeq" id="WP_100283821.1">
    <property type="nucleotide sequence ID" value="NZ_CP024923.1"/>
</dbReference>
<reference evidence="4 5" key="1">
    <citation type="submission" date="2017-11" db="EMBL/GenBank/DDBJ databases">
        <title>Complete genome sequence of Sphingomonas sp. Strain Cra20, a psychrotolerant potential plant growth promoting rhizobacteria.</title>
        <authorList>
            <person name="Luo Y."/>
        </authorList>
    </citation>
    <scope>NUCLEOTIDE SEQUENCE [LARGE SCALE GENOMIC DNA]</scope>
    <source>
        <strain evidence="4 5">Cra20</strain>
    </source>
</reference>
<accession>A0A2K8MMX4</accession>
<evidence type="ECO:0000313" key="4">
    <source>
        <dbReference type="EMBL" id="ATY34026.1"/>
    </source>
</evidence>
<dbReference type="Gene3D" id="3.90.226.10">
    <property type="entry name" value="2-enoyl-CoA Hydratase, Chain A, domain 1"/>
    <property type="match status" value="1"/>
</dbReference>
<gene>
    <name evidence="4" type="ORF">CVN68_20435</name>
</gene>
<dbReference type="OrthoDB" id="9758793at2"/>
<feature type="signal peptide" evidence="2">
    <location>
        <begin position="1"/>
        <end position="24"/>
    </location>
</feature>
<dbReference type="CDD" id="cd07563">
    <property type="entry name" value="Peptidase_S41_IRBP"/>
    <property type="match status" value="1"/>
</dbReference>
<dbReference type="Pfam" id="PF11918">
    <property type="entry name" value="Peptidase_S41_N"/>
    <property type="match status" value="1"/>
</dbReference>
<dbReference type="GO" id="GO:0006508">
    <property type="term" value="P:proteolysis"/>
    <property type="evidence" value="ECO:0007669"/>
    <property type="project" value="InterPro"/>
</dbReference>
<dbReference type="InterPro" id="IPR029045">
    <property type="entry name" value="ClpP/crotonase-like_dom_sf"/>
</dbReference>
<dbReference type="EMBL" id="CP024923">
    <property type="protein sequence ID" value="ATY34026.1"/>
    <property type="molecule type" value="Genomic_DNA"/>
</dbReference>
<evidence type="ECO:0000256" key="1">
    <source>
        <dbReference type="SAM" id="MobiDB-lite"/>
    </source>
</evidence>
<feature type="region of interest" description="Disordered" evidence="1">
    <location>
        <begin position="435"/>
        <end position="455"/>
    </location>
</feature>
<dbReference type="SMART" id="SM00245">
    <property type="entry name" value="TSPc"/>
    <property type="match status" value="1"/>
</dbReference>
<protein>
    <submittedName>
        <fullName evidence="4">Peptidase S41</fullName>
    </submittedName>
</protein>
<keyword evidence="2" id="KW-0732">Signal</keyword>
<evidence type="ECO:0000256" key="2">
    <source>
        <dbReference type="SAM" id="SignalP"/>
    </source>
</evidence>
<dbReference type="SUPFAM" id="SSF52096">
    <property type="entry name" value="ClpP/crotonase"/>
    <property type="match status" value="1"/>
</dbReference>
<dbReference type="Proteomes" id="UP000229081">
    <property type="component" value="Chromosome"/>
</dbReference>
<name>A0A2K8MMX4_9SPHN</name>
<feature type="chain" id="PRO_5014901102" evidence="2">
    <location>
        <begin position="25"/>
        <end position="455"/>
    </location>
</feature>
<evidence type="ECO:0000259" key="3">
    <source>
        <dbReference type="SMART" id="SM00245"/>
    </source>
</evidence>
<dbReference type="KEGG" id="sphc:CVN68_20435"/>
<dbReference type="AlphaFoldDB" id="A0A2K8MMX4"/>
<organism evidence="4 5">
    <name type="scientific">Sphingomonas psychrotolerans</name>
    <dbReference type="NCBI Taxonomy" id="1327635"/>
    <lineage>
        <taxon>Bacteria</taxon>
        <taxon>Pseudomonadati</taxon>
        <taxon>Pseudomonadota</taxon>
        <taxon>Alphaproteobacteria</taxon>
        <taxon>Sphingomonadales</taxon>
        <taxon>Sphingomonadaceae</taxon>
        <taxon>Sphingomonas</taxon>
    </lineage>
</organism>
<dbReference type="Pfam" id="PF03572">
    <property type="entry name" value="Peptidase_S41"/>
    <property type="match status" value="1"/>
</dbReference>
<dbReference type="InterPro" id="IPR005151">
    <property type="entry name" value="Tail-specific_protease"/>
</dbReference>
<feature type="domain" description="Tail specific protease" evidence="3">
    <location>
        <begin position="128"/>
        <end position="324"/>
    </location>
</feature>
<evidence type="ECO:0000313" key="5">
    <source>
        <dbReference type="Proteomes" id="UP000229081"/>
    </source>
</evidence>
<proteinExistence type="predicted"/>
<dbReference type="Gene3D" id="3.30.750.44">
    <property type="match status" value="1"/>
</dbReference>
<sequence>MKGIAMLLRSAAVLALLAASPASAQGVVPGSAASSAVSLTAAQRSAAIADVVKKVTDRYVFPDRVPAIVARLNASLAAGRYDTDSPTAFAARVTEDLRAASNDRHMYLNYAPAQFAAASTSKRGGEDSPELQAFWQRKARRDNHGLTEMKILPGNVRYLRIAGFEWVEDQTGGAYDAAMRFLRDGDAVIVDLRGNGGGSHAAVRYLLSHFMASDQLDITFLETGKEPVQSRTLEYLPSGRLKSTPLYVLISKQVGSGAEAFAYDVQQFHLGTLVGATTSGAANNNELTPIAPGFILSCSYGRPVHPVSGSNWEGIGVKPDIATDAEQALEVAQSLALAGLLKRTDANPADRSAWTWARFGIEARLHPPVLSQAQLRAMAGQYGEQRVLWRDGALYYARRSGQAARLIPLTADGLFTVEGYDDHLHIRLTGDAMETQWNDEPAPTRLPRSSGVAKP</sequence>
<dbReference type="GO" id="GO:0008236">
    <property type="term" value="F:serine-type peptidase activity"/>
    <property type="evidence" value="ECO:0007669"/>
    <property type="project" value="InterPro"/>
</dbReference>
<dbReference type="PANTHER" id="PTHR11261">
    <property type="entry name" value="INTERPHOTORECEPTOR RETINOID-BINDING PROTEIN"/>
    <property type="match status" value="1"/>
</dbReference>
<keyword evidence="5" id="KW-1185">Reference proteome</keyword>